<reference evidence="10" key="1">
    <citation type="journal article" date="2017" name="bioRxiv">
        <title>Conservation of a gene cluster reveals novel cercosporin biosynthetic mechanisms and extends production to the genus Colletotrichum.</title>
        <authorList>
            <person name="de Jonge R."/>
            <person name="Ebert M.K."/>
            <person name="Huitt-Roehl C.R."/>
            <person name="Pal P."/>
            <person name="Suttle J.C."/>
            <person name="Spanner R.E."/>
            <person name="Neubauer J.D."/>
            <person name="Jurick W.M.II."/>
            <person name="Stott K.A."/>
            <person name="Secor G.A."/>
            <person name="Thomma B.P.H.J."/>
            <person name="Van de Peer Y."/>
            <person name="Townsend C.A."/>
            <person name="Bolton M.D."/>
        </authorList>
    </citation>
    <scope>NUCLEOTIDE SEQUENCE [LARGE SCALE GENOMIC DNA]</scope>
    <source>
        <strain evidence="10">CBS538.71</strain>
    </source>
</reference>
<feature type="compositionally biased region" description="Polar residues" evidence="6">
    <location>
        <begin position="1209"/>
        <end position="1221"/>
    </location>
</feature>
<accession>A0A2S6BTY2</accession>
<feature type="region of interest" description="Disordered" evidence="6">
    <location>
        <begin position="817"/>
        <end position="848"/>
    </location>
</feature>
<evidence type="ECO:0000259" key="8">
    <source>
        <dbReference type="Pfam" id="PF20222"/>
    </source>
</evidence>
<proteinExistence type="predicted"/>
<dbReference type="GO" id="GO:0000127">
    <property type="term" value="C:transcription factor TFIIIC complex"/>
    <property type="evidence" value="ECO:0007669"/>
    <property type="project" value="InterPro"/>
</dbReference>
<feature type="compositionally biased region" description="Acidic residues" evidence="6">
    <location>
        <begin position="1280"/>
        <end position="1295"/>
    </location>
</feature>
<feature type="region of interest" description="Disordered" evidence="6">
    <location>
        <begin position="1035"/>
        <end position="1063"/>
    </location>
</feature>
<dbReference type="InterPro" id="IPR044210">
    <property type="entry name" value="Tfc3-like"/>
</dbReference>
<feature type="compositionally biased region" description="Basic and acidic residues" evidence="6">
    <location>
        <begin position="1248"/>
        <end position="1257"/>
    </location>
</feature>
<dbReference type="PANTHER" id="PTHR15180">
    <property type="entry name" value="GENERAL TRANSCRIPTION FACTOR 3C POLYPEPTIDE 1"/>
    <property type="match status" value="1"/>
</dbReference>
<dbReference type="InterPro" id="IPR007309">
    <property type="entry name" value="TFIIIC_Bblock-bd"/>
</dbReference>
<comment type="caution">
    <text evidence="9">The sequence shown here is derived from an EMBL/GenBank/DDBJ whole genome shotgun (WGS) entry which is preliminary data.</text>
</comment>
<dbReference type="GO" id="GO:0003677">
    <property type="term" value="F:DNA binding"/>
    <property type="evidence" value="ECO:0007669"/>
    <property type="project" value="UniProtKB-KW"/>
</dbReference>
<feature type="region of interest" description="Disordered" evidence="6">
    <location>
        <begin position="598"/>
        <end position="778"/>
    </location>
</feature>
<dbReference type="PANTHER" id="PTHR15180:SF1">
    <property type="entry name" value="GENERAL TRANSCRIPTION FACTOR 3C POLYPEPTIDE 1"/>
    <property type="match status" value="1"/>
</dbReference>
<feature type="region of interest" description="Disordered" evidence="6">
    <location>
        <begin position="327"/>
        <end position="367"/>
    </location>
</feature>
<dbReference type="InterPro" id="IPR035625">
    <property type="entry name" value="Tfc3-like_eWH"/>
</dbReference>
<feature type="compositionally biased region" description="Polar residues" evidence="6">
    <location>
        <begin position="1402"/>
        <end position="1428"/>
    </location>
</feature>
<evidence type="ECO:0000313" key="10">
    <source>
        <dbReference type="Proteomes" id="UP000237631"/>
    </source>
</evidence>
<evidence type="ECO:0000256" key="2">
    <source>
        <dbReference type="ARBA" id="ARBA00022553"/>
    </source>
</evidence>
<feature type="compositionally biased region" description="Basic and acidic residues" evidence="6">
    <location>
        <begin position="327"/>
        <end position="342"/>
    </location>
</feature>
<evidence type="ECO:0000256" key="5">
    <source>
        <dbReference type="ARBA" id="ARBA00023242"/>
    </source>
</evidence>
<feature type="compositionally biased region" description="Basic and acidic residues" evidence="6">
    <location>
        <begin position="2024"/>
        <end position="2033"/>
    </location>
</feature>
<dbReference type="InterPro" id="IPR046488">
    <property type="entry name" value="Sfc3/Tfc3_C"/>
</dbReference>
<evidence type="ECO:0000256" key="6">
    <source>
        <dbReference type="SAM" id="MobiDB-lite"/>
    </source>
</evidence>
<feature type="compositionally biased region" description="Acidic residues" evidence="6">
    <location>
        <begin position="688"/>
        <end position="700"/>
    </location>
</feature>
<feature type="compositionally biased region" description="Basic residues" evidence="6">
    <location>
        <begin position="1845"/>
        <end position="1855"/>
    </location>
</feature>
<keyword evidence="2" id="KW-0597">Phosphoprotein</keyword>
<dbReference type="GO" id="GO:0006384">
    <property type="term" value="P:transcription initiation at RNA polymerase III promoter"/>
    <property type="evidence" value="ECO:0007669"/>
    <property type="project" value="InterPro"/>
</dbReference>
<comment type="subcellular location">
    <subcellularLocation>
        <location evidence="1">Nucleus</location>
    </subcellularLocation>
</comment>
<feature type="region of interest" description="Disordered" evidence="6">
    <location>
        <begin position="1493"/>
        <end position="1516"/>
    </location>
</feature>
<feature type="domain" description="B-block binding subunit of TFIIIC" evidence="7">
    <location>
        <begin position="144"/>
        <end position="212"/>
    </location>
</feature>
<dbReference type="EMBL" id="PNEN01001771">
    <property type="protein sequence ID" value="PPJ50929.1"/>
    <property type="molecule type" value="Genomic_DNA"/>
</dbReference>
<gene>
    <name evidence="9" type="ORF">CBER1_06534</name>
</gene>
<evidence type="ECO:0000256" key="4">
    <source>
        <dbReference type="ARBA" id="ARBA00023163"/>
    </source>
</evidence>
<feature type="region of interest" description="Disordered" evidence="6">
    <location>
        <begin position="1758"/>
        <end position="1782"/>
    </location>
</feature>
<evidence type="ECO:0000256" key="1">
    <source>
        <dbReference type="ARBA" id="ARBA00004123"/>
    </source>
</evidence>
<feature type="compositionally biased region" description="Polar residues" evidence="6">
    <location>
        <begin position="1008"/>
        <end position="1019"/>
    </location>
</feature>
<feature type="compositionally biased region" description="Basic and acidic residues" evidence="6">
    <location>
        <begin position="1042"/>
        <end position="1051"/>
    </location>
</feature>
<dbReference type="CDD" id="cd16169">
    <property type="entry name" value="Tau138_eWH"/>
    <property type="match status" value="1"/>
</dbReference>
<keyword evidence="10" id="KW-1185">Reference proteome</keyword>
<evidence type="ECO:0000256" key="3">
    <source>
        <dbReference type="ARBA" id="ARBA00023125"/>
    </source>
</evidence>
<feature type="compositionally biased region" description="Polar residues" evidence="6">
    <location>
        <begin position="1315"/>
        <end position="1334"/>
    </location>
</feature>
<feature type="compositionally biased region" description="Acidic residues" evidence="6">
    <location>
        <begin position="978"/>
        <end position="989"/>
    </location>
</feature>
<name>A0A2S6BTY2_9PEZI</name>
<dbReference type="Pfam" id="PF20222">
    <property type="entry name" value="DUF6581"/>
    <property type="match status" value="1"/>
</dbReference>
<feature type="region of interest" description="Disordered" evidence="6">
    <location>
        <begin position="956"/>
        <end position="1022"/>
    </location>
</feature>
<organism evidence="9 10">
    <name type="scientific">Cercospora berteroae</name>
    <dbReference type="NCBI Taxonomy" id="357750"/>
    <lineage>
        <taxon>Eukaryota</taxon>
        <taxon>Fungi</taxon>
        <taxon>Dikarya</taxon>
        <taxon>Ascomycota</taxon>
        <taxon>Pezizomycotina</taxon>
        <taxon>Dothideomycetes</taxon>
        <taxon>Dothideomycetidae</taxon>
        <taxon>Mycosphaerellales</taxon>
        <taxon>Mycosphaerellaceae</taxon>
        <taxon>Cercospora</taxon>
    </lineage>
</organism>
<keyword evidence="5" id="KW-0539">Nucleus</keyword>
<dbReference type="Pfam" id="PF04182">
    <property type="entry name" value="B-block_TFIIIC"/>
    <property type="match status" value="1"/>
</dbReference>
<dbReference type="GO" id="GO:0042791">
    <property type="term" value="P:5S class rRNA transcription by RNA polymerase III"/>
    <property type="evidence" value="ECO:0007669"/>
    <property type="project" value="TreeGrafter"/>
</dbReference>
<dbReference type="STRING" id="357750.A0A2S6BTY2"/>
<evidence type="ECO:0000259" key="7">
    <source>
        <dbReference type="Pfam" id="PF04182"/>
    </source>
</evidence>
<dbReference type="GO" id="GO:0005634">
    <property type="term" value="C:nucleus"/>
    <property type="evidence" value="ECO:0007669"/>
    <property type="project" value="UniProtKB-SubCell"/>
</dbReference>
<dbReference type="OrthoDB" id="5403573at2759"/>
<evidence type="ECO:0000313" key="9">
    <source>
        <dbReference type="EMBL" id="PPJ50929.1"/>
    </source>
</evidence>
<feature type="domain" description="Transcription factor tau subunit sfc3/Tfc3 C-terminal" evidence="8">
    <location>
        <begin position="2082"/>
        <end position="2509"/>
    </location>
</feature>
<feature type="region of interest" description="Disordered" evidence="6">
    <location>
        <begin position="1204"/>
        <end position="1346"/>
    </location>
</feature>
<sequence>MAGFDELIERLLYDVALSGSQGYDAVRFENAVRAYYAEKNGFREVEEEEVEQDSLFADAPPVSQIAVDEKLLSAVLEWLCRHPDVELRRVNPADDLDIAGRNSLTESATAEIAQKLADRRIFTTDDRIWQAIAGHGPDFRRIPPLEFEILSIIAAHSSTGVLQPTITKMTGQDKRSVPKRTDNLQAKGYITKETVIGSTGKTSLLKLIRFSKTQSLEKPPEESAINNLKPVIHYDKMYTTMMRMLKENNGIVTMADLRYGLGFQMAHRWETKILARCVRRLADGGCIRRVTAKMADREGEVITRVGQPVWRKAKAVQLMREPTEYDRLLWEQSDPNKKMRASDDEDDDQADTEGAAYGADSSDENDDGLIEIGTMKEVGTTAQQIQVFKRQAAATDTGDTDINDLDRLEDRVPPHWNPDIPLVNILFNQINESGEGGISSTQLQSAVVGPLWKRPMDESLAHLTDIWQHSQPPHLRHLTVVRDTAVFGRSAQFKYRTLANFEKAVAAGKAVWDAVLDNTSSKAKKNPLEEKPDLDQWGFPKVAHKLLAGRDGRASLTDGRKGVLVDRMLAVGVDEDEVVVEDDEYFVPAAPKPSVARAKAVSRRSKKKSESWESTASIPRAKKKGPVSYGGISKNGKRMGRPPKSAQLEVETPTPDDGIAKASKSPYAMRQRPSRAIVPDAEIREPSVDLEDAADDEDEPPATPKSRRIPSKSPLDSRRKSPKAFETPLAAGEGDQSGDFNTQHALDSQLAVLQDGGALASPGTGADSRRGPRTVDDYIPFHKPRQIKEKEYAEYDLFAQKTAENRIRLELSISRKRSADEAHLGSQQTASKRQRAVDGTMRTVPTNTGDHLQELEPIQSSELPVDRVAEVKSEILQRKRPGLYINPPGAKNLKAGNFVSRGRPRNAKIAVIRSVRLHELDWFHEDDSPRFAPAKPLGRRRTAKVGSALKISDDIIENSDSDAGEMNAKRQKKADTMLSEEPDIAESLDQDSGFGGELASGSGDSVRRSATPQMDQDTGVSHDGIDAVGAAENTQGQVLPESESRVSHPRTEGIPVGNGVDNEARGVTESYAPKALDPPLPVMPSITGKKAQKLPVPVSMSVTAAPTTPISGVNQDTASKSSARIKIADTTSFYLSRFAPEHRATPQQQYRLLSAKPGRKSKRDLEVLAELQKLIGSKAREPITTPKFKATEIPDHAAFAAGTSHARYATSSPALTSQEANSAALPDEVGGVGQNPLDLQQPPPSNPEQERTSRAKTSESPSKPAGNDASVASDVAPVEDAIETESSDDSETDNEDWAHLAVASHGAPKPASKAPQPTTQNPLQQDVQSTSSRALPTAKRVATPTTSNEYFSTAYVDAHPDETFYHVGAGRWKRGMPPPDSFRRTFRGPGAREALSQRKATELTTPNHASQSDVRQHGSVQTSANESATPDHATPAPSRVVPDLTTEAASVTPRSTAPTWQASPLMIVRPYEQPRDSTKEILIRPNEEAVLGDRTELSDEDGDEYQTLGNDDPADGTFGDDTIAEDEMDVDISEQADVEIAEVGPTRVLKSTTNKKSGPPRLGGSTQLQRHELILNAVRQCGGVFPGDSEVWYVLTTAWRKIHNRLPDKHTVERAVEQLMTEKKLKRFRFQFKSKHSAVITKQILAEPSVNAEDEIVTEMRKKMMKCYPLQYLPKEVEINEELRETASFKFGRKKAKNGDVRLSQNTVTYLKRRHDEFPEDPDLVVHQTADAAARADREAQSRGFANAQAYRKHMLEVHNESKNKANLKHQEKRRKEQREAAQEDAQIAVEIAAEEAELLGDAAGQIQLNNYQHDLSAAMQPRPPGYKANISQEIKFDNVLPKGKSTRPVRKTRRPLGSIRAPAPKPPRKVWWEDGRKSRELAAAHLMSPAQVFTQSNGTFGTSGQCLTQQAFNWRAAPGTLSSEQYQRETARVIAQINQGDQVSRGAVLGSTAIVTLKVPKEKLDAIVSSEPRPAGPTLVDDEDGSVFEAAPTPSSVAITPEPEPEPEPPKKRRKYTSRKKRQADGDEAARDSDEDFVPAAAGDNPEDRQPVKLPKVKGSGARGVKKAFTTRDRQAHQDFKDVDRLVIAIALVSAIAGGVNQDKLSWNLIAHALSYRYEGEFLRRRWGHYVRSRRPDVEQLRDDIRQPFLEAYERGELPVVNFQASHETDWPALFEWVQATITMNMSLTVDEHPDVPDLPASKELVQEKFTVEERGQVFELNKDDYFTTITDQNRRHLAQRYLLGNLLPGEIKPSENTNKDLLLAKSWVRAVAMTKQHSYNAEDAARKISVLGSKVLKQVANEMVESKMFLQDKKGRQQPGRNFQIHHEVLIQFRRWPATKDCDEHRYLCALAHSWSRINDYFKQTDALPLIPVTSDQDYTVLTNLCATGMVKCSVILPETKQEFDAPAPKLSPWGYSGTNYQTKRANQDQLKFDLVYVKTSNYKYEPELRNDIPIPLAPQVVEGEIGPRIPFWVDIHGNLVDDIWDMCLRSILHLLVFRSGERAVTMQQAHNHKLWQWEIELILHWMEQTGLARRCGEGEEINSIWTGGWTASDWWFCAFLPEMITWEPPQQSGLAELD</sequence>
<keyword evidence="3" id="KW-0238">DNA-binding</keyword>
<feature type="region of interest" description="Disordered" evidence="6">
    <location>
        <begin position="1374"/>
        <end position="1440"/>
    </location>
</feature>
<feature type="region of interest" description="Disordered" evidence="6">
    <location>
        <begin position="1842"/>
        <end position="1872"/>
    </location>
</feature>
<feature type="region of interest" description="Disordered" evidence="6">
    <location>
        <begin position="1969"/>
        <end position="2071"/>
    </location>
</feature>
<protein>
    <submittedName>
        <fullName evidence="9">Uncharacterized protein</fullName>
    </submittedName>
</protein>
<keyword evidence="4" id="KW-0804">Transcription</keyword>
<feature type="compositionally biased region" description="Basic and acidic residues" evidence="6">
    <location>
        <begin position="767"/>
        <end position="778"/>
    </location>
</feature>
<feature type="compositionally biased region" description="Basic residues" evidence="6">
    <location>
        <begin position="2012"/>
        <end position="2023"/>
    </location>
</feature>
<dbReference type="Proteomes" id="UP000237631">
    <property type="component" value="Unassembled WGS sequence"/>
</dbReference>